<organism evidence="1 2">
    <name type="scientific">Cyclobacterium amurskyense</name>
    <dbReference type="NCBI Taxonomy" id="320787"/>
    <lineage>
        <taxon>Bacteria</taxon>
        <taxon>Pseudomonadati</taxon>
        <taxon>Bacteroidota</taxon>
        <taxon>Cytophagia</taxon>
        <taxon>Cytophagales</taxon>
        <taxon>Cyclobacteriaceae</taxon>
        <taxon>Cyclobacterium</taxon>
    </lineage>
</organism>
<gene>
    <name evidence="1" type="ORF">CA2015_2872</name>
</gene>
<name>A0A0H4PDE3_9BACT</name>
<reference evidence="1 2" key="1">
    <citation type="submission" date="2015-07" db="EMBL/GenBank/DDBJ databases">
        <authorList>
            <person name="Kim K.M."/>
        </authorList>
    </citation>
    <scope>NUCLEOTIDE SEQUENCE [LARGE SCALE GENOMIC DNA]</scope>
    <source>
        <strain evidence="1 2">KCTC 12363</strain>
    </source>
</reference>
<evidence type="ECO:0000313" key="2">
    <source>
        <dbReference type="Proteomes" id="UP000036520"/>
    </source>
</evidence>
<evidence type="ECO:0008006" key="3">
    <source>
        <dbReference type="Google" id="ProtNLM"/>
    </source>
</evidence>
<dbReference type="OrthoDB" id="5187906at2"/>
<proteinExistence type="predicted"/>
<dbReference type="AlphaFoldDB" id="A0A0H4PDE3"/>
<protein>
    <recommendedName>
        <fullName evidence="3">DUF2116 family Zn-ribbon domain-containing protein</fullName>
    </recommendedName>
</protein>
<dbReference type="RefSeq" id="WP_048642517.1">
    <property type="nucleotide sequence ID" value="NZ_CAXBGM010000044.1"/>
</dbReference>
<evidence type="ECO:0000313" key="1">
    <source>
        <dbReference type="EMBL" id="AKP52279.1"/>
    </source>
</evidence>
<dbReference type="EMBL" id="CP012040">
    <property type="protein sequence ID" value="AKP52279.1"/>
    <property type="molecule type" value="Genomic_DNA"/>
</dbReference>
<sequence length="139" mass="16181">MEIEKPETKKCLHCAKPITGRLDKKYCNDYCRNSYNNQTKRADDKQIQKVNSIIRKNRRILKTLCPVGKATVSKEVLDAMGYNYRFLSGVYRSPAPANLVYFICYDYAFSPLNEDGKDMALIVKKEDHFDQFLENPWLA</sequence>
<keyword evidence="2" id="KW-1185">Reference proteome</keyword>
<dbReference type="Proteomes" id="UP000036520">
    <property type="component" value="Chromosome"/>
</dbReference>
<accession>A0A0H4PDE3</accession>
<dbReference type="KEGG" id="camu:CA2015_2872"/>
<dbReference type="STRING" id="320787.CA2015_2872"/>